<comment type="caution">
    <text evidence="4">The sequence shown here is derived from an EMBL/GenBank/DDBJ whole genome shotgun (WGS) entry which is preliminary data.</text>
</comment>
<dbReference type="EMBL" id="JBHSQI010000005">
    <property type="protein sequence ID" value="MFC6154246.1"/>
    <property type="molecule type" value="Genomic_DNA"/>
</dbReference>
<dbReference type="InterPro" id="IPR036412">
    <property type="entry name" value="HAD-like_sf"/>
</dbReference>
<protein>
    <recommendedName>
        <fullName evidence="3">Trehalose 6-phosphate phosphatase</fullName>
        <ecNumber evidence="3">3.1.3.12</ecNumber>
    </recommendedName>
</protein>
<evidence type="ECO:0000256" key="1">
    <source>
        <dbReference type="ARBA" id="ARBA00022801"/>
    </source>
</evidence>
<dbReference type="PANTHER" id="PTHR43768:SF3">
    <property type="entry name" value="TREHALOSE 6-PHOSPHATE PHOSPHATASE"/>
    <property type="match status" value="1"/>
</dbReference>
<evidence type="ECO:0000313" key="4">
    <source>
        <dbReference type="EMBL" id="MFC6154246.1"/>
    </source>
</evidence>
<keyword evidence="3" id="KW-0460">Magnesium</keyword>
<comment type="cofactor">
    <cofactor evidence="3">
        <name>Mg(2+)</name>
        <dbReference type="ChEBI" id="CHEBI:18420"/>
    </cofactor>
</comment>
<dbReference type="RefSeq" id="WP_128221571.1">
    <property type="nucleotide sequence ID" value="NZ_CP034929.1"/>
</dbReference>
<proteinExistence type="inferred from homology"/>
<comment type="similarity">
    <text evidence="3">Belongs to the trehalose phosphatase family.</text>
</comment>
<comment type="catalytic activity">
    <reaction evidence="3">
        <text>alpha,alpha-trehalose 6-phosphate + H2O = alpha,alpha-trehalose + phosphate</text>
        <dbReference type="Rhea" id="RHEA:23420"/>
        <dbReference type="ChEBI" id="CHEBI:15377"/>
        <dbReference type="ChEBI" id="CHEBI:16551"/>
        <dbReference type="ChEBI" id="CHEBI:43474"/>
        <dbReference type="ChEBI" id="CHEBI:58429"/>
        <dbReference type="EC" id="3.1.3.12"/>
    </reaction>
</comment>
<dbReference type="EC" id="3.1.3.12" evidence="3"/>
<dbReference type="Gene3D" id="3.30.70.1020">
    <property type="entry name" value="Trehalose-6-phosphate phosphatase related protein, domain 2"/>
    <property type="match status" value="1"/>
</dbReference>
<dbReference type="PANTHER" id="PTHR43768">
    <property type="entry name" value="TREHALOSE 6-PHOSPHATE PHOSPHATASE"/>
    <property type="match status" value="1"/>
</dbReference>
<reference evidence="5" key="1">
    <citation type="journal article" date="2019" name="Int. J. Syst. Evol. Microbiol.">
        <title>The Global Catalogue of Microorganisms (GCM) 10K type strain sequencing project: providing services to taxonomists for standard genome sequencing and annotation.</title>
        <authorList>
            <consortium name="The Broad Institute Genomics Platform"/>
            <consortium name="The Broad Institute Genome Sequencing Center for Infectious Disease"/>
            <person name="Wu L."/>
            <person name="Ma J."/>
        </authorList>
    </citation>
    <scope>NUCLEOTIDE SEQUENCE [LARGE SCALE GENOMIC DNA]</scope>
    <source>
        <strain evidence="5">DFY28</strain>
    </source>
</reference>
<accession>A0ABW1R0S3</accession>
<dbReference type="GO" id="GO:0004805">
    <property type="term" value="F:trehalose-phosphatase activity"/>
    <property type="evidence" value="ECO:0007669"/>
    <property type="project" value="UniProtKB-EC"/>
</dbReference>
<dbReference type="Pfam" id="PF02358">
    <property type="entry name" value="Trehalose_PPase"/>
    <property type="match status" value="1"/>
</dbReference>
<comment type="pathway">
    <text evidence="3">Glycan biosynthesis; trehalose biosynthesis.</text>
</comment>
<organism evidence="4 5">
    <name type="scientific">Nocardioides yefusunii</name>
    <dbReference type="NCBI Taxonomy" id="2500546"/>
    <lineage>
        <taxon>Bacteria</taxon>
        <taxon>Bacillati</taxon>
        <taxon>Actinomycetota</taxon>
        <taxon>Actinomycetes</taxon>
        <taxon>Propionibacteriales</taxon>
        <taxon>Nocardioidaceae</taxon>
        <taxon>Nocardioides</taxon>
    </lineage>
</organism>
<comment type="function">
    <text evidence="2 3">Removes the phosphate from trehalose 6-phosphate to produce free trehalose.</text>
</comment>
<dbReference type="InterPro" id="IPR044651">
    <property type="entry name" value="OTSB-like"/>
</dbReference>
<keyword evidence="3" id="KW-0479">Metal-binding</keyword>
<dbReference type="InterPro" id="IPR003337">
    <property type="entry name" value="Trehalose_PPase"/>
</dbReference>
<dbReference type="InterPro" id="IPR023214">
    <property type="entry name" value="HAD_sf"/>
</dbReference>
<dbReference type="SUPFAM" id="SSF56784">
    <property type="entry name" value="HAD-like"/>
    <property type="match status" value="1"/>
</dbReference>
<gene>
    <name evidence="4" type="primary">otsB</name>
    <name evidence="4" type="ORF">ACFPWU_11320</name>
</gene>
<sequence>MSQHGDPLESGDAGECAPAWDVLLAEPQRFVVGLDFDGTLAPIVDDPTAAHIHPDAPALMAAVAARTGGLAVVTGRPVRQALALGELEEVGALVERSGGRFAVLGQYGNERWDAHTRRLTTPLPPRGLATFLAELPVLLRHADAADAFVESKGLAVAVHTRRMPDSLAVYARLEEPLTAAAKAHGLTVEPGRQVIEVRAPGMDKGVALRRLVTEWDAASVLYAGDDLGDVEAFLALRDLRSGDGFDARVVAAHTGDGPAQLLDLADHRVDGPAGVVAMLRDLLARLDELGAA</sequence>
<name>A0ABW1R0S3_9ACTN</name>
<evidence type="ECO:0000256" key="3">
    <source>
        <dbReference type="RuleBase" id="RU361117"/>
    </source>
</evidence>
<evidence type="ECO:0000313" key="5">
    <source>
        <dbReference type="Proteomes" id="UP001596098"/>
    </source>
</evidence>
<keyword evidence="5" id="KW-1185">Reference proteome</keyword>
<dbReference type="Proteomes" id="UP001596098">
    <property type="component" value="Unassembled WGS sequence"/>
</dbReference>
<dbReference type="Gene3D" id="3.40.50.1000">
    <property type="entry name" value="HAD superfamily/HAD-like"/>
    <property type="match status" value="1"/>
</dbReference>
<dbReference type="NCBIfam" id="TIGR00685">
    <property type="entry name" value="T6PP"/>
    <property type="match status" value="1"/>
</dbReference>
<evidence type="ECO:0000256" key="2">
    <source>
        <dbReference type="ARBA" id="ARBA00024179"/>
    </source>
</evidence>
<keyword evidence="1 3" id="KW-0378">Hydrolase</keyword>